<feature type="compositionally biased region" description="Low complexity" evidence="1">
    <location>
        <begin position="817"/>
        <end position="827"/>
    </location>
</feature>
<accession>A0AAN9V7C3</accession>
<feature type="compositionally biased region" description="Gly residues" evidence="1">
    <location>
        <begin position="895"/>
        <end position="910"/>
    </location>
</feature>
<feature type="compositionally biased region" description="Low complexity" evidence="1">
    <location>
        <begin position="537"/>
        <end position="561"/>
    </location>
</feature>
<feature type="compositionally biased region" description="Acidic residues" evidence="1">
    <location>
        <begin position="33"/>
        <end position="42"/>
    </location>
</feature>
<feature type="compositionally biased region" description="Basic and acidic residues" evidence="1">
    <location>
        <begin position="620"/>
        <end position="630"/>
    </location>
</feature>
<feature type="compositionally biased region" description="Polar residues" evidence="1">
    <location>
        <begin position="152"/>
        <end position="163"/>
    </location>
</feature>
<dbReference type="Proteomes" id="UP001320420">
    <property type="component" value="Unassembled WGS sequence"/>
</dbReference>
<dbReference type="PANTHER" id="PTHR39611:SF2">
    <property type="entry name" value="HYDROXYPROLINE-RICH GLYCOPROTEIN DZ-HRGP"/>
    <property type="match status" value="1"/>
</dbReference>
<feature type="region of interest" description="Disordered" evidence="1">
    <location>
        <begin position="761"/>
        <end position="881"/>
    </location>
</feature>
<sequence length="923" mass="96522">MTKETCQHRRNARPIRNFGDVRAPEGRGVAHDDDLEEEEGDEVVAPPHNAKGGREAGLETPAASSPTTSMQARVSDHENSHKQEPATTSTQHLEVPPLLRAELVPASFLGELRKAIREEVAEAIQKNQVPESAPGVRFSDRRTFAKRPAASRRTSSGISAASDSEQRLFDDSGCATARSARFLRELAKYITDEFAPRGSLVVTPEKLASFYARYGVEGGEVLPFIEIFSLRTTGDRDARAHHERVADLFSDLGCAYHLAPPPDPPAGAPFTTPSPRPQIPGLTPAGFCRYFTTCLLAYPDEEFRRLEKIVADVSSPSSSRPHYSQNHDSDGGSTGGGGAGGGSGGMVVVDCMLPRPFIRSLLPARHDPAARRALTTAFEGLIRDLERKVSSPSLSLSPSPSPAATVAAGTMSTSRSSPVPVIAAAEGTPSSPSPSLSALLQNPSSPAVVVAASHHPAEKRGGIDTETALSLSHRRYVPEAVAAAQHVFDDGHGGGGGEEDGRRSAGHQHHQHHSGAVVPAANRDTMTRHKDSEPCDSQRGAAPAQQQQQQQGVAPQSPSSGLPSLRVGGKKPTPMPTPVPEAADYKGRGRGGHGHGHGHEGDYFSGHHHHHHHHHHSHSHDHSSSRRYHPDYQPPLAPHQRQHRRQYSSGHVTTTTTTPTDPYLTPAERTNSTSSTPLLPPPPTAATQKFKSTQAATPNPGSGSGPGTPGLPLGGATGTIGRSYSVPHVPPSPLPPRPPAAADSNTAIPVATATAVAPTVTVLGTPLPPPPVGPFATPSPPPPSQSPPPSTLQPSPALPLPPPSSAATARAQSFIGQQQQQQQQQQQRARGAPQATMAQERYGGGGAVGRSGSVGGGGGGNNSGNRSSSSRAGVVDRGPTWDEVLGAQKSAGMGMGMRMGIGAGPGGPGPGLRRRDTVPAQLS</sequence>
<feature type="compositionally biased region" description="Pro residues" evidence="1">
    <location>
        <begin position="728"/>
        <end position="739"/>
    </location>
</feature>
<organism evidence="3 4">
    <name type="scientific">Diatrype stigma</name>
    <dbReference type="NCBI Taxonomy" id="117547"/>
    <lineage>
        <taxon>Eukaryota</taxon>
        <taxon>Fungi</taxon>
        <taxon>Dikarya</taxon>
        <taxon>Ascomycota</taxon>
        <taxon>Pezizomycotina</taxon>
        <taxon>Sordariomycetes</taxon>
        <taxon>Xylariomycetidae</taxon>
        <taxon>Xylariales</taxon>
        <taxon>Diatrypaceae</taxon>
        <taxon>Diatrype</taxon>
    </lineage>
</organism>
<evidence type="ECO:0000256" key="1">
    <source>
        <dbReference type="SAM" id="MobiDB-lite"/>
    </source>
</evidence>
<feature type="region of interest" description="Disordered" evidence="1">
    <location>
        <begin position="389"/>
        <end position="418"/>
    </location>
</feature>
<feature type="compositionally biased region" description="Low complexity" evidence="1">
    <location>
        <begin position="863"/>
        <end position="873"/>
    </location>
</feature>
<proteinExistence type="predicted"/>
<feature type="compositionally biased region" description="Gly residues" evidence="1">
    <location>
        <begin position="332"/>
        <end position="341"/>
    </location>
</feature>
<evidence type="ECO:0000313" key="3">
    <source>
        <dbReference type="EMBL" id="KAK7755894.1"/>
    </source>
</evidence>
<dbReference type="Pfam" id="PF24355">
    <property type="entry name" value="DUF7514"/>
    <property type="match status" value="1"/>
</dbReference>
<name>A0AAN9V7C3_9PEZI</name>
<dbReference type="AlphaFoldDB" id="A0AAN9V7C3"/>
<feature type="compositionally biased region" description="Gly residues" evidence="1">
    <location>
        <begin position="842"/>
        <end position="862"/>
    </location>
</feature>
<protein>
    <recommendedName>
        <fullName evidence="2">DUF7514 domain-containing protein</fullName>
    </recommendedName>
</protein>
<feature type="compositionally biased region" description="Low complexity" evidence="1">
    <location>
        <begin position="653"/>
        <end position="677"/>
    </location>
</feature>
<feature type="compositionally biased region" description="Pro residues" evidence="1">
    <location>
        <begin position="766"/>
        <end position="804"/>
    </location>
</feature>
<reference evidence="3 4" key="1">
    <citation type="submission" date="2024-02" db="EMBL/GenBank/DDBJ databases">
        <title>De novo assembly and annotation of 12 fungi associated with fruit tree decline syndrome in Ontario, Canada.</title>
        <authorList>
            <person name="Sulman M."/>
            <person name="Ellouze W."/>
            <person name="Ilyukhin E."/>
        </authorList>
    </citation>
    <scope>NUCLEOTIDE SEQUENCE [LARGE SCALE GENOMIC DNA]</scope>
    <source>
        <strain evidence="3 4">M11/M66-122</strain>
    </source>
</reference>
<feature type="region of interest" description="Disordered" evidence="1">
    <location>
        <begin position="1"/>
        <end position="93"/>
    </location>
</feature>
<feature type="compositionally biased region" description="Polar residues" evidence="1">
    <location>
        <begin position="62"/>
        <end position="72"/>
    </location>
</feature>
<feature type="compositionally biased region" description="Basic residues" evidence="1">
    <location>
        <begin position="606"/>
        <end position="619"/>
    </location>
</feature>
<keyword evidence="4" id="KW-1185">Reference proteome</keyword>
<feature type="region of interest" description="Disordered" evidence="1">
    <location>
        <begin position="895"/>
        <end position="923"/>
    </location>
</feature>
<feature type="compositionally biased region" description="Gly residues" evidence="1">
    <location>
        <begin position="702"/>
        <end position="718"/>
    </location>
</feature>
<feature type="region of interest" description="Disordered" evidence="1">
    <location>
        <begin position="126"/>
        <end position="163"/>
    </location>
</feature>
<feature type="region of interest" description="Disordered" evidence="1">
    <location>
        <begin position="314"/>
        <end position="341"/>
    </location>
</feature>
<feature type="domain" description="DUF7514" evidence="2">
    <location>
        <begin position="167"/>
        <end position="377"/>
    </location>
</feature>
<dbReference type="EMBL" id="JAKJXP020000010">
    <property type="protein sequence ID" value="KAK7755894.1"/>
    <property type="molecule type" value="Genomic_DNA"/>
</dbReference>
<feature type="compositionally biased region" description="Basic and acidic residues" evidence="1">
    <location>
        <begin position="74"/>
        <end position="84"/>
    </location>
</feature>
<comment type="caution">
    <text evidence="3">The sequence shown here is derived from an EMBL/GenBank/DDBJ whole genome shotgun (WGS) entry which is preliminary data.</text>
</comment>
<evidence type="ECO:0000313" key="4">
    <source>
        <dbReference type="Proteomes" id="UP001320420"/>
    </source>
</evidence>
<evidence type="ECO:0000259" key="2">
    <source>
        <dbReference type="Pfam" id="PF24355"/>
    </source>
</evidence>
<feature type="compositionally biased region" description="Basic residues" evidence="1">
    <location>
        <begin position="504"/>
        <end position="513"/>
    </location>
</feature>
<dbReference type="InterPro" id="IPR055936">
    <property type="entry name" value="DUF7514"/>
</dbReference>
<gene>
    <name evidence="3" type="ORF">SLS62_002181</name>
</gene>
<dbReference type="PANTHER" id="PTHR39611">
    <property type="entry name" value="HYDROXYPROLINE-RICH GLYCOPROTEIN DZ-HRGP-RELATED"/>
    <property type="match status" value="1"/>
</dbReference>
<feature type="compositionally biased region" description="Basic and acidic residues" evidence="1">
    <location>
        <begin position="22"/>
        <end position="32"/>
    </location>
</feature>
<feature type="region of interest" description="Disordered" evidence="1">
    <location>
        <begin position="487"/>
        <end position="744"/>
    </location>
</feature>